<protein>
    <submittedName>
        <fullName evidence="2">Uncharacterized protein</fullName>
    </submittedName>
</protein>
<feature type="compositionally biased region" description="Basic and acidic residues" evidence="1">
    <location>
        <begin position="164"/>
        <end position="178"/>
    </location>
</feature>
<proteinExistence type="predicted"/>
<accession>A0A212KL35</accession>
<evidence type="ECO:0000256" key="1">
    <source>
        <dbReference type="SAM" id="MobiDB-lite"/>
    </source>
</evidence>
<dbReference type="EMBL" id="FLUO01000002">
    <property type="protein sequence ID" value="SBW12360.1"/>
    <property type="molecule type" value="Genomic_DNA"/>
</dbReference>
<dbReference type="AlphaFoldDB" id="A0A212KL35"/>
<name>A0A212KL35_9PROT</name>
<sequence length="240" mass="27642">MRAAGQRPGHERREGDEHAGTAAADGVERSRGAAAAELHADAEQERARHHRHPHRRDEAAHRRAEQGARRQGREEQRAGDRQHRHLRAQPGAATVGEEHPPRRGEAERRVVERRPQRAADEIERRLPRAERRVEIPRAQRQQRQRHAERQRIASQPPPNRRPRRDGGRCGNHAHENLPERMRSPEIGFYTKIVNIKLFNILYWLFSSGTRPRRGNLGAIPSRNRDIVSNDDFPPIHGVVL</sequence>
<gene>
    <name evidence="2" type="ORF">KL86APRO_20572</name>
</gene>
<feature type="compositionally biased region" description="Basic and acidic residues" evidence="1">
    <location>
        <begin position="55"/>
        <end position="81"/>
    </location>
</feature>
<organism evidence="2">
    <name type="scientific">uncultured Alphaproteobacteria bacterium</name>
    <dbReference type="NCBI Taxonomy" id="91750"/>
    <lineage>
        <taxon>Bacteria</taxon>
        <taxon>Pseudomonadati</taxon>
        <taxon>Pseudomonadota</taxon>
        <taxon>Alphaproteobacteria</taxon>
        <taxon>environmental samples</taxon>
    </lineage>
</organism>
<reference evidence="2" key="1">
    <citation type="submission" date="2016-04" db="EMBL/GenBank/DDBJ databases">
        <authorList>
            <person name="Evans L.H."/>
            <person name="Alamgir A."/>
            <person name="Owens N."/>
            <person name="Weber N.D."/>
            <person name="Virtaneva K."/>
            <person name="Barbian K."/>
            <person name="Babar A."/>
            <person name="Rosenke K."/>
        </authorList>
    </citation>
    <scope>NUCLEOTIDE SEQUENCE</scope>
    <source>
        <strain evidence="2">86</strain>
    </source>
</reference>
<feature type="region of interest" description="Disordered" evidence="1">
    <location>
        <begin position="1"/>
        <end position="178"/>
    </location>
</feature>
<feature type="compositionally biased region" description="Basic and acidic residues" evidence="1">
    <location>
        <begin position="96"/>
        <end position="137"/>
    </location>
</feature>
<feature type="compositionally biased region" description="Basic and acidic residues" evidence="1">
    <location>
        <begin position="8"/>
        <end position="19"/>
    </location>
</feature>
<evidence type="ECO:0000313" key="2">
    <source>
        <dbReference type="EMBL" id="SBW12360.1"/>
    </source>
</evidence>